<sequence length="104" mass="11687">MLLRIEPTFRSCGAVAVHGGQTSITVWFCASSHPAVHQILRCGEHVEVFLLRTRITYQGQSLWTDIWAVPYVIGPDCNPTGKNLEYTTSSPAQKQLLLFSFQHK</sequence>
<name>A0A1D1V2W6_RAMVA</name>
<accession>A0A1D1V2W6</accession>
<dbReference type="AlphaFoldDB" id="A0A1D1V2W6"/>
<protein>
    <submittedName>
        <fullName evidence="1">Uncharacterized protein</fullName>
    </submittedName>
</protein>
<dbReference type="Proteomes" id="UP000186922">
    <property type="component" value="Unassembled WGS sequence"/>
</dbReference>
<keyword evidence="2" id="KW-1185">Reference proteome</keyword>
<evidence type="ECO:0000313" key="2">
    <source>
        <dbReference type="Proteomes" id="UP000186922"/>
    </source>
</evidence>
<evidence type="ECO:0000313" key="1">
    <source>
        <dbReference type="EMBL" id="GAU96144.1"/>
    </source>
</evidence>
<organism evidence="1 2">
    <name type="scientific">Ramazzottius varieornatus</name>
    <name type="common">Water bear</name>
    <name type="synonym">Tardigrade</name>
    <dbReference type="NCBI Taxonomy" id="947166"/>
    <lineage>
        <taxon>Eukaryota</taxon>
        <taxon>Metazoa</taxon>
        <taxon>Ecdysozoa</taxon>
        <taxon>Tardigrada</taxon>
        <taxon>Eutardigrada</taxon>
        <taxon>Parachela</taxon>
        <taxon>Hypsibioidea</taxon>
        <taxon>Ramazzottiidae</taxon>
        <taxon>Ramazzottius</taxon>
    </lineage>
</organism>
<proteinExistence type="predicted"/>
<comment type="caution">
    <text evidence="1">The sequence shown here is derived from an EMBL/GenBank/DDBJ whole genome shotgun (WGS) entry which is preliminary data.</text>
</comment>
<gene>
    <name evidence="1" type="primary">RvY_07632-1</name>
    <name evidence="1" type="synonym">RvY_07632.1</name>
    <name evidence="1" type="ORF">RvY_07632</name>
</gene>
<dbReference type="EMBL" id="BDGG01000003">
    <property type="protein sequence ID" value="GAU96144.1"/>
    <property type="molecule type" value="Genomic_DNA"/>
</dbReference>
<reference evidence="1 2" key="1">
    <citation type="journal article" date="2016" name="Nat. Commun.">
        <title>Extremotolerant tardigrade genome and improved radiotolerance of human cultured cells by tardigrade-unique protein.</title>
        <authorList>
            <person name="Hashimoto T."/>
            <person name="Horikawa D.D."/>
            <person name="Saito Y."/>
            <person name="Kuwahara H."/>
            <person name="Kozuka-Hata H."/>
            <person name="Shin-I T."/>
            <person name="Minakuchi Y."/>
            <person name="Ohishi K."/>
            <person name="Motoyama A."/>
            <person name="Aizu T."/>
            <person name="Enomoto A."/>
            <person name="Kondo K."/>
            <person name="Tanaka S."/>
            <person name="Hara Y."/>
            <person name="Koshikawa S."/>
            <person name="Sagara H."/>
            <person name="Miura T."/>
            <person name="Yokobori S."/>
            <person name="Miyagawa K."/>
            <person name="Suzuki Y."/>
            <person name="Kubo T."/>
            <person name="Oyama M."/>
            <person name="Kohara Y."/>
            <person name="Fujiyama A."/>
            <person name="Arakawa K."/>
            <person name="Katayama T."/>
            <person name="Toyoda A."/>
            <person name="Kunieda T."/>
        </authorList>
    </citation>
    <scope>NUCLEOTIDE SEQUENCE [LARGE SCALE GENOMIC DNA]</scope>
    <source>
        <strain evidence="1 2">YOKOZUNA-1</strain>
    </source>
</reference>